<dbReference type="PANTHER" id="PTHR10953">
    <property type="entry name" value="UBIQUITIN-ACTIVATING ENZYME E1"/>
    <property type="match status" value="1"/>
</dbReference>
<keyword evidence="2" id="KW-0808">Transferase</keyword>
<dbReference type="InterPro" id="IPR045886">
    <property type="entry name" value="ThiF/MoeB/HesA"/>
</dbReference>
<evidence type="ECO:0000313" key="2">
    <source>
        <dbReference type="EMBL" id="MBB4765773.1"/>
    </source>
</evidence>
<comment type="caution">
    <text evidence="2">The sequence shown here is derived from an EMBL/GenBank/DDBJ whole genome shotgun (WGS) entry which is preliminary data.</text>
</comment>
<dbReference type="EMBL" id="JACHNH010000001">
    <property type="protein sequence ID" value="MBB4765773.1"/>
    <property type="molecule type" value="Genomic_DNA"/>
</dbReference>
<dbReference type="SUPFAM" id="SSF69572">
    <property type="entry name" value="Activating enzymes of the ubiquitin-like proteins"/>
    <property type="match status" value="1"/>
</dbReference>
<dbReference type="InterPro" id="IPR035985">
    <property type="entry name" value="Ubiquitin-activating_enz"/>
</dbReference>
<accession>A0A7W7MT06</accession>
<evidence type="ECO:0000259" key="1">
    <source>
        <dbReference type="Pfam" id="PF00899"/>
    </source>
</evidence>
<keyword evidence="3" id="KW-1185">Reference proteome</keyword>
<dbReference type="PANTHER" id="PTHR10953:SF102">
    <property type="entry name" value="ADENYLYLTRANSFERASE AND SULFURTRANSFERASE MOCS3"/>
    <property type="match status" value="1"/>
</dbReference>
<protein>
    <submittedName>
        <fullName evidence="2">Molybdopterin/thiamine biosynthesis adenylyltransferase</fullName>
    </submittedName>
</protein>
<dbReference type="AlphaFoldDB" id="A0A7W7MT06"/>
<dbReference type="Pfam" id="PF00899">
    <property type="entry name" value="ThiF"/>
    <property type="match status" value="1"/>
</dbReference>
<gene>
    <name evidence="2" type="ORF">BJ971_006329</name>
</gene>
<dbReference type="GO" id="GO:0005737">
    <property type="term" value="C:cytoplasm"/>
    <property type="evidence" value="ECO:0007669"/>
    <property type="project" value="TreeGrafter"/>
</dbReference>
<dbReference type="GO" id="GO:0004792">
    <property type="term" value="F:thiosulfate-cyanide sulfurtransferase activity"/>
    <property type="evidence" value="ECO:0007669"/>
    <property type="project" value="TreeGrafter"/>
</dbReference>
<keyword evidence="2" id="KW-0548">Nucleotidyltransferase</keyword>
<proteinExistence type="predicted"/>
<dbReference type="RefSeq" id="WP_203709244.1">
    <property type="nucleotide sequence ID" value="NZ_BOMK01000021.1"/>
</dbReference>
<feature type="domain" description="THIF-type NAD/FAD binding fold" evidence="1">
    <location>
        <begin position="9"/>
        <end position="242"/>
    </location>
</feature>
<dbReference type="InterPro" id="IPR000594">
    <property type="entry name" value="ThiF_NAD_FAD-bd"/>
</dbReference>
<dbReference type="Proteomes" id="UP000578112">
    <property type="component" value="Unassembled WGS sequence"/>
</dbReference>
<dbReference type="Gene3D" id="3.40.50.720">
    <property type="entry name" value="NAD(P)-binding Rossmann-like Domain"/>
    <property type="match status" value="1"/>
</dbReference>
<organism evidence="2 3">
    <name type="scientific">Actinoplanes digitatis</name>
    <dbReference type="NCBI Taxonomy" id="1868"/>
    <lineage>
        <taxon>Bacteria</taxon>
        <taxon>Bacillati</taxon>
        <taxon>Actinomycetota</taxon>
        <taxon>Actinomycetes</taxon>
        <taxon>Micromonosporales</taxon>
        <taxon>Micromonosporaceae</taxon>
        <taxon>Actinoplanes</taxon>
    </lineage>
</organism>
<dbReference type="GO" id="GO:0016779">
    <property type="term" value="F:nucleotidyltransferase activity"/>
    <property type="evidence" value="ECO:0007669"/>
    <property type="project" value="UniProtKB-KW"/>
</dbReference>
<evidence type="ECO:0000313" key="3">
    <source>
        <dbReference type="Proteomes" id="UP000578112"/>
    </source>
</evidence>
<reference evidence="2 3" key="1">
    <citation type="submission" date="2020-08" db="EMBL/GenBank/DDBJ databases">
        <title>Sequencing the genomes of 1000 actinobacteria strains.</title>
        <authorList>
            <person name="Klenk H.-P."/>
        </authorList>
    </citation>
    <scope>NUCLEOTIDE SEQUENCE [LARGE SCALE GENOMIC DNA]</scope>
    <source>
        <strain evidence="2 3">DSM 43149</strain>
    </source>
</reference>
<name>A0A7W7MT06_9ACTN</name>
<dbReference type="GO" id="GO:0008641">
    <property type="term" value="F:ubiquitin-like modifier activating enzyme activity"/>
    <property type="evidence" value="ECO:0007669"/>
    <property type="project" value="InterPro"/>
</dbReference>
<sequence>MSSGEGRHARQLLIPDWDQSRISAATIVLAGMGALGNEVAKNLALLGVGRLVVCDRDTVATSNLSRSVLFAPDDVGAPKAVAAARALGRLAPSTAVSARVGELSNAVGVGELADADAVLGCLDSRHARLSLLGRCARAGAPLIDGGTHPWGGEVRVRLSPDEACYCCSLTPGQRAEADAPLSCDPAGAPQPASIISTALVAGWMTTAATQLLLGRPVGWRFLQIEALSGRTAPITVRRDDGCRFHQRPDSVDQLELGGSATVRELLDTLPEDSEPLVWTMFPVPGICYHCGHESVPANIRGGSLVSCPNCREIVHLDLTQRLREAPPDATLSELGVAPEEIIPVRSSSGGYRWLRIAA</sequence>